<dbReference type="RefSeq" id="WP_093560299.1">
    <property type="nucleotide sequence ID" value="NZ_FPBO01000046.1"/>
</dbReference>
<keyword evidence="5" id="KW-0949">S-adenosyl-L-methionine</keyword>
<dbReference type="PROSITE" id="PS00093">
    <property type="entry name" value="N4_MTASE"/>
    <property type="match status" value="1"/>
</dbReference>
<dbReference type="STRING" id="1035707.SAMN05216552_104613"/>
<dbReference type="Proteomes" id="UP000199391">
    <property type="component" value="Unassembled WGS sequence"/>
</dbReference>
<evidence type="ECO:0000256" key="1">
    <source>
        <dbReference type="ARBA" id="ARBA00010203"/>
    </source>
</evidence>
<evidence type="ECO:0000256" key="7">
    <source>
        <dbReference type="ARBA" id="ARBA00049120"/>
    </source>
</evidence>
<dbReference type="GO" id="GO:0009307">
    <property type="term" value="P:DNA restriction-modification system"/>
    <property type="evidence" value="ECO:0007669"/>
    <property type="project" value="UniProtKB-KW"/>
</dbReference>
<evidence type="ECO:0000256" key="5">
    <source>
        <dbReference type="ARBA" id="ARBA00022691"/>
    </source>
</evidence>
<dbReference type="InterPro" id="IPR017985">
    <property type="entry name" value="MeTrfase_CN4_CS"/>
</dbReference>
<dbReference type="EC" id="2.1.1.113" evidence="2"/>
<dbReference type="GO" id="GO:0015667">
    <property type="term" value="F:site-specific DNA-methyltransferase (cytosine-N4-specific) activity"/>
    <property type="evidence" value="ECO:0007669"/>
    <property type="project" value="UniProtKB-EC"/>
</dbReference>
<protein>
    <recommendedName>
        <fullName evidence="2">site-specific DNA-methyltransferase (cytosine-N(4)-specific)</fullName>
        <ecNumber evidence="2">2.1.1.113</ecNumber>
    </recommendedName>
</protein>
<keyword evidence="3 8" id="KW-0489">Methyltransferase</keyword>
<dbReference type="AlphaFoldDB" id="A0A1I7M0D8"/>
<dbReference type="Gene3D" id="3.40.50.150">
    <property type="entry name" value="Vaccinia Virus protein VP39"/>
    <property type="match status" value="2"/>
</dbReference>
<evidence type="ECO:0000313" key="8">
    <source>
        <dbReference type="EMBL" id="SFV15432.1"/>
    </source>
</evidence>
<comment type="similarity">
    <text evidence="1">Belongs to the N(4)/N(6)-methyltransferase family. N(4) subfamily.</text>
</comment>
<dbReference type="EMBL" id="FPBO01000046">
    <property type="protein sequence ID" value="SFV15432.1"/>
    <property type="molecule type" value="Genomic_DNA"/>
</dbReference>
<reference evidence="9" key="1">
    <citation type="submission" date="2016-10" db="EMBL/GenBank/DDBJ databases">
        <authorList>
            <person name="Varghese N."/>
            <person name="Submissions S."/>
        </authorList>
    </citation>
    <scope>NUCLEOTIDE SEQUENCE [LARGE SCALE GENOMIC DNA]</scope>
    <source>
        <strain evidence="9">CGMCC 1.11014</strain>
    </source>
</reference>
<dbReference type="GO" id="GO:0032259">
    <property type="term" value="P:methylation"/>
    <property type="evidence" value="ECO:0007669"/>
    <property type="project" value="UniProtKB-KW"/>
</dbReference>
<dbReference type="OrthoDB" id="9816288at2"/>
<evidence type="ECO:0000313" key="9">
    <source>
        <dbReference type="Proteomes" id="UP000199391"/>
    </source>
</evidence>
<keyword evidence="6" id="KW-0680">Restriction system</keyword>
<dbReference type="SUPFAM" id="SSF53335">
    <property type="entry name" value="S-adenosyl-L-methionine-dependent methyltransferases"/>
    <property type="match status" value="2"/>
</dbReference>
<keyword evidence="9" id="KW-1185">Reference proteome</keyword>
<accession>A0A1I7M0D8</accession>
<evidence type="ECO:0000256" key="2">
    <source>
        <dbReference type="ARBA" id="ARBA00012185"/>
    </source>
</evidence>
<gene>
    <name evidence="8" type="ORF">SAMN05216552_104613</name>
</gene>
<organism evidence="8 9">
    <name type="scientific">Pseudoduganella namucuonensis</name>
    <dbReference type="NCBI Taxonomy" id="1035707"/>
    <lineage>
        <taxon>Bacteria</taxon>
        <taxon>Pseudomonadati</taxon>
        <taxon>Pseudomonadota</taxon>
        <taxon>Betaproteobacteria</taxon>
        <taxon>Burkholderiales</taxon>
        <taxon>Oxalobacteraceae</taxon>
        <taxon>Telluria group</taxon>
        <taxon>Pseudoduganella</taxon>
    </lineage>
</organism>
<comment type="catalytic activity">
    <reaction evidence="7">
        <text>a 2'-deoxycytidine in DNA + S-adenosyl-L-methionine = an N(4)-methyl-2'-deoxycytidine in DNA + S-adenosyl-L-homocysteine + H(+)</text>
        <dbReference type="Rhea" id="RHEA:16857"/>
        <dbReference type="Rhea" id="RHEA-COMP:11369"/>
        <dbReference type="Rhea" id="RHEA-COMP:13674"/>
        <dbReference type="ChEBI" id="CHEBI:15378"/>
        <dbReference type="ChEBI" id="CHEBI:57856"/>
        <dbReference type="ChEBI" id="CHEBI:59789"/>
        <dbReference type="ChEBI" id="CHEBI:85452"/>
        <dbReference type="ChEBI" id="CHEBI:137933"/>
        <dbReference type="EC" id="2.1.1.113"/>
    </reaction>
</comment>
<evidence type="ECO:0000256" key="6">
    <source>
        <dbReference type="ARBA" id="ARBA00022747"/>
    </source>
</evidence>
<proteinExistence type="inferred from homology"/>
<dbReference type="InterPro" id="IPR029063">
    <property type="entry name" value="SAM-dependent_MTases_sf"/>
</dbReference>
<keyword evidence="4" id="KW-0808">Transferase</keyword>
<dbReference type="GO" id="GO:0003677">
    <property type="term" value="F:DNA binding"/>
    <property type="evidence" value="ECO:0007669"/>
    <property type="project" value="InterPro"/>
</dbReference>
<evidence type="ECO:0000256" key="3">
    <source>
        <dbReference type="ARBA" id="ARBA00022603"/>
    </source>
</evidence>
<sequence length="397" mass="44146">MIRSIHPFPARMAPELALGPLHDLPEGSVVLDPMSGSGTVVRQAAQMGHSSIGVDMDPLAVLMSRVWTTPIDDEVIEKVSQSLIKEALELDGSKIELPWIDHDAETKEFVDFWFGMEQQADLRKLAFVLHQFDKRKFSRLKHAAADVVRVALSRIIVTKEQGASLARDTSHSRPHKVAEKSDFNVMDGLSRSLTQVRNRLIENPPVGNTRIILGDARSLKQVGSESVDAVLTSPPYLNAIDYLRGHRMSLVWLGHQLGDLRSIRSNSIGAERAPNKPLTQSKFEQIQRAMCADHDLPKRYVSMIERYSEDVYRMVAQISRVTRIGGHATFVVGNSCLKGTFIQNSAGVAAAATMLGLREINTFERELPTKSRYLPITGESALGKRMRTETILTFGKI</sequence>
<name>A0A1I7M0D8_9BURK</name>
<evidence type="ECO:0000256" key="4">
    <source>
        <dbReference type="ARBA" id="ARBA00022679"/>
    </source>
</evidence>